<protein>
    <recommendedName>
        <fullName evidence="4">Lipoprotein</fullName>
    </recommendedName>
</protein>
<feature type="signal peptide" evidence="1">
    <location>
        <begin position="1"/>
        <end position="19"/>
    </location>
</feature>
<proteinExistence type="predicted"/>
<accession>A0A2V2LD50</accession>
<organism evidence="2 3">
    <name type="scientific">Meridianimarinicoccus roseus</name>
    <dbReference type="NCBI Taxonomy" id="2072018"/>
    <lineage>
        <taxon>Bacteria</taxon>
        <taxon>Pseudomonadati</taxon>
        <taxon>Pseudomonadota</taxon>
        <taxon>Alphaproteobacteria</taxon>
        <taxon>Rhodobacterales</taxon>
        <taxon>Paracoccaceae</taxon>
        <taxon>Meridianimarinicoccus</taxon>
    </lineage>
</organism>
<dbReference type="AlphaFoldDB" id="A0A2V2LD50"/>
<feature type="chain" id="PRO_5015987578" description="Lipoprotein" evidence="1">
    <location>
        <begin position="20"/>
        <end position="91"/>
    </location>
</feature>
<sequence>MKYLSLAAILLVVACTSQQAINAQYAGAPLTNVISDLGPPDEANALSGGQTEYIWRDAATEDGINPCFKRILTDGGGTVLNASHSDGRGPC</sequence>
<dbReference type="OrthoDB" id="7862688at2"/>
<dbReference type="Proteomes" id="UP000245680">
    <property type="component" value="Unassembled WGS sequence"/>
</dbReference>
<reference evidence="2 3" key="1">
    <citation type="submission" date="2018-05" db="EMBL/GenBank/DDBJ databases">
        <title>Rhodobacteraceae gen. nov., sp. nov. isolated from sea water.</title>
        <authorList>
            <person name="Ren Y."/>
        </authorList>
    </citation>
    <scope>NUCLEOTIDE SEQUENCE [LARGE SCALE GENOMIC DNA]</scope>
    <source>
        <strain evidence="2 3">TG-679</strain>
    </source>
</reference>
<name>A0A2V2LD50_9RHOB</name>
<evidence type="ECO:0000313" key="2">
    <source>
        <dbReference type="EMBL" id="PWR01167.1"/>
    </source>
</evidence>
<dbReference type="RefSeq" id="WP_109813151.1">
    <property type="nucleotide sequence ID" value="NZ_QGKU01000060.1"/>
</dbReference>
<evidence type="ECO:0000313" key="3">
    <source>
        <dbReference type="Proteomes" id="UP000245680"/>
    </source>
</evidence>
<keyword evidence="1" id="KW-0732">Signal</keyword>
<evidence type="ECO:0008006" key="4">
    <source>
        <dbReference type="Google" id="ProtNLM"/>
    </source>
</evidence>
<dbReference type="PROSITE" id="PS51257">
    <property type="entry name" value="PROKAR_LIPOPROTEIN"/>
    <property type="match status" value="1"/>
</dbReference>
<gene>
    <name evidence="2" type="ORF">DKT77_18595</name>
</gene>
<dbReference type="EMBL" id="QGKU01000060">
    <property type="protein sequence ID" value="PWR01167.1"/>
    <property type="molecule type" value="Genomic_DNA"/>
</dbReference>
<evidence type="ECO:0000256" key="1">
    <source>
        <dbReference type="SAM" id="SignalP"/>
    </source>
</evidence>
<keyword evidence="3" id="KW-1185">Reference proteome</keyword>
<comment type="caution">
    <text evidence="2">The sequence shown here is derived from an EMBL/GenBank/DDBJ whole genome shotgun (WGS) entry which is preliminary data.</text>
</comment>